<dbReference type="Proteomes" id="UP001204772">
    <property type="component" value="Unassembled WGS sequence"/>
</dbReference>
<evidence type="ECO:0000313" key="1">
    <source>
        <dbReference type="EMBL" id="MCP1381698.1"/>
    </source>
</evidence>
<dbReference type="RefSeq" id="WP_253525499.1">
    <property type="nucleotide sequence ID" value="NZ_JAMZEL010000001.1"/>
</dbReference>
<name>A0ABT1FIV5_9BACT</name>
<proteinExistence type="predicted"/>
<evidence type="ECO:0000313" key="2">
    <source>
        <dbReference type="Proteomes" id="UP001204772"/>
    </source>
</evidence>
<dbReference type="EMBL" id="JAMZEL010000001">
    <property type="protein sequence ID" value="MCP1381698.1"/>
    <property type="molecule type" value="Genomic_DNA"/>
</dbReference>
<keyword evidence="2" id="KW-1185">Reference proteome</keyword>
<protein>
    <recommendedName>
        <fullName evidence="3">PD-(D/E)XK nuclease superfamily protein</fullName>
    </recommendedName>
</protein>
<sequence length="476" mass="56040">MERIYFDKQIFSHLFKGEKPLYQNFLKDLLDNKDRFLFCYSHGHLLDLKNDKTDIKYKELDFIESLVGDNYLSYHALDKRTSCYLARPNEAFRDVDVEDEPFSFSSIFEDLDLSYATPEQAEKLKNATNILKNQQLDFGFLQNQEIPKELNDTVGKFLPVGLNPMSIMEWTEHFMGMLKTMEEDKTAYKGLRNVVDKNINNGKFTVEYDSIDFNDDLKNSVLQKTFIEYVNNNLNPNGDKTITDYDFYIQAYFTLDLLGISKEPSKGVKFKNVMNDGYHSYYGAFCDYVISDDQGFLKKTKALYKLLGIESKVYHIEEFISYFTLLKNSLEKDSNTFFELLVNDIKNGLVLEDKNSLKYNRQTTIIRPFHTYLGYFNRIESINEDNQSFILLRRKTKNYSYFSFYREYEGIINNAFKLFGYDKNFKGEFNWETEINEINKGVWDGRFWDFDSLTILIEINKGINEICLLISTKDNG</sequence>
<reference evidence="1 2" key="1">
    <citation type="submission" date="2022-06" db="EMBL/GenBank/DDBJ databases">
        <title>Runella sp. S5 genome sequencing.</title>
        <authorList>
            <person name="Park S."/>
        </authorList>
    </citation>
    <scope>NUCLEOTIDE SEQUENCE [LARGE SCALE GENOMIC DNA]</scope>
    <source>
        <strain evidence="1 2">S5</strain>
    </source>
</reference>
<accession>A0ABT1FIV5</accession>
<evidence type="ECO:0008006" key="3">
    <source>
        <dbReference type="Google" id="ProtNLM"/>
    </source>
</evidence>
<gene>
    <name evidence="1" type="ORF">NCI00_04645</name>
</gene>
<organism evidence="1 2">
    <name type="scientific">Runella salmonicolor</name>
    <dbReference type="NCBI Taxonomy" id="2950278"/>
    <lineage>
        <taxon>Bacteria</taxon>
        <taxon>Pseudomonadati</taxon>
        <taxon>Bacteroidota</taxon>
        <taxon>Cytophagia</taxon>
        <taxon>Cytophagales</taxon>
        <taxon>Spirosomataceae</taxon>
        <taxon>Runella</taxon>
    </lineage>
</organism>
<comment type="caution">
    <text evidence="1">The sequence shown here is derived from an EMBL/GenBank/DDBJ whole genome shotgun (WGS) entry which is preliminary data.</text>
</comment>